<evidence type="ECO:0000313" key="2">
    <source>
        <dbReference type="Proteomes" id="UP000427906"/>
    </source>
</evidence>
<name>A0A5K7YWT0_9BACT</name>
<gene>
    <name evidence="1" type="ORF">DSCA_54810</name>
</gene>
<protein>
    <submittedName>
        <fullName evidence="1">Uncharacterized protein</fullName>
    </submittedName>
</protein>
<dbReference type="RefSeq" id="WP_231716296.1">
    <property type="nucleotide sequence ID" value="NZ_AP021874.1"/>
</dbReference>
<dbReference type="EMBL" id="AP021874">
    <property type="protein sequence ID" value="BBO71551.1"/>
    <property type="molecule type" value="Genomic_DNA"/>
</dbReference>
<dbReference type="KEGG" id="dalk:DSCA_54810"/>
<accession>A0A5K7YWT0</accession>
<dbReference type="AlphaFoldDB" id="A0A5K7YWT0"/>
<sequence length="124" mass="14389">MLEVKVNPRPVETNMKQYVIDEIRPQDYEKIKGYLDESFGESDLGGLYWVPVDEAVLSDVQKAHTDCAPFFMALELGPDRLAGELLVRTRSRVRCDCIHYADQRQRDWLVRTVDAIFEKLEIIT</sequence>
<reference evidence="1 2" key="1">
    <citation type="submission" date="2019-11" db="EMBL/GenBank/DDBJ databases">
        <title>Comparative genomics of hydrocarbon-degrading Desulfosarcina strains.</title>
        <authorList>
            <person name="Watanabe M."/>
            <person name="Kojima H."/>
            <person name="Fukui M."/>
        </authorList>
    </citation>
    <scope>NUCLEOTIDE SEQUENCE [LARGE SCALE GENOMIC DNA]</scope>
    <source>
        <strain evidence="1 2">PL12</strain>
    </source>
</reference>
<evidence type="ECO:0000313" key="1">
    <source>
        <dbReference type="EMBL" id="BBO71551.1"/>
    </source>
</evidence>
<organism evidence="1 2">
    <name type="scientific">Desulfosarcina alkanivorans</name>
    <dbReference type="NCBI Taxonomy" id="571177"/>
    <lineage>
        <taxon>Bacteria</taxon>
        <taxon>Pseudomonadati</taxon>
        <taxon>Thermodesulfobacteriota</taxon>
        <taxon>Desulfobacteria</taxon>
        <taxon>Desulfobacterales</taxon>
        <taxon>Desulfosarcinaceae</taxon>
        <taxon>Desulfosarcina</taxon>
    </lineage>
</organism>
<proteinExistence type="predicted"/>
<keyword evidence="2" id="KW-1185">Reference proteome</keyword>
<dbReference type="Proteomes" id="UP000427906">
    <property type="component" value="Chromosome"/>
</dbReference>